<keyword evidence="2" id="KW-0812">Transmembrane</keyword>
<feature type="transmembrane region" description="Helical" evidence="2">
    <location>
        <begin position="23"/>
        <end position="46"/>
    </location>
</feature>
<dbReference type="AlphaFoldDB" id="A0A426Z0C0"/>
<keyword evidence="2" id="KW-1133">Transmembrane helix</keyword>
<keyword evidence="2" id="KW-0472">Membrane</keyword>
<evidence type="ECO:0000313" key="4">
    <source>
        <dbReference type="Proteomes" id="UP000287651"/>
    </source>
</evidence>
<accession>A0A426Z0C0</accession>
<sequence length="117" mass="13206">QRTEIDVTYEPEEATPASGVRNITWTAVLICAAVLIVTVVVFMRLLERPDRSLLSRQAGPTSSAVAGAATTDSISTGNFQSSPRTPQPFMEYVRRTIDETPYYNREGRRRFDPRYTY</sequence>
<name>A0A426Z0C0_ENSVE</name>
<feature type="non-terminal residue" evidence="3">
    <location>
        <position position="1"/>
    </location>
</feature>
<feature type="region of interest" description="Disordered" evidence="1">
    <location>
        <begin position="53"/>
        <end position="90"/>
    </location>
</feature>
<reference evidence="3 4" key="1">
    <citation type="journal article" date="2014" name="Agronomy (Basel)">
        <title>A Draft Genome Sequence for Ensete ventricosum, the Drought-Tolerant Tree Against Hunger.</title>
        <authorList>
            <person name="Harrison J."/>
            <person name="Moore K.A."/>
            <person name="Paszkiewicz K."/>
            <person name="Jones T."/>
            <person name="Grant M."/>
            <person name="Ambacheew D."/>
            <person name="Muzemil S."/>
            <person name="Studholme D.J."/>
        </authorList>
    </citation>
    <scope>NUCLEOTIDE SEQUENCE [LARGE SCALE GENOMIC DNA]</scope>
</reference>
<comment type="caution">
    <text evidence="3">The sequence shown here is derived from an EMBL/GenBank/DDBJ whole genome shotgun (WGS) entry which is preliminary data.</text>
</comment>
<proteinExistence type="predicted"/>
<gene>
    <name evidence="3" type="ORF">B296_00047285</name>
</gene>
<feature type="compositionally biased region" description="Polar residues" evidence="1">
    <location>
        <begin position="54"/>
        <end position="84"/>
    </location>
</feature>
<evidence type="ECO:0000313" key="3">
    <source>
        <dbReference type="EMBL" id="RRT57405.1"/>
    </source>
</evidence>
<dbReference type="Proteomes" id="UP000287651">
    <property type="component" value="Unassembled WGS sequence"/>
</dbReference>
<organism evidence="3 4">
    <name type="scientific">Ensete ventricosum</name>
    <name type="common">Abyssinian banana</name>
    <name type="synonym">Musa ensete</name>
    <dbReference type="NCBI Taxonomy" id="4639"/>
    <lineage>
        <taxon>Eukaryota</taxon>
        <taxon>Viridiplantae</taxon>
        <taxon>Streptophyta</taxon>
        <taxon>Embryophyta</taxon>
        <taxon>Tracheophyta</taxon>
        <taxon>Spermatophyta</taxon>
        <taxon>Magnoliopsida</taxon>
        <taxon>Liliopsida</taxon>
        <taxon>Zingiberales</taxon>
        <taxon>Musaceae</taxon>
        <taxon>Ensete</taxon>
    </lineage>
</organism>
<protein>
    <submittedName>
        <fullName evidence="3">Uncharacterized protein</fullName>
    </submittedName>
</protein>
<evidence type="ECO:0000256" key="2">
    <source>
        <dbReference type="SAM" id="Phobius"/>
    </source>
</evidence>
<evidence type="ECO:0000256" key="1">
    <source>
        <dbReference type="SAM" id="MobiDB-lite"/>
    </source>
</evidence>
<dbReference type="EMBL" id="AMZH03009175">
    <property type="protein sequence ID" value="RRT57405.1"/>
    <property type="molecule type" value="Genomic_DNA"/>
</dbReference>